<dbReference type="Proteomes" id="UP000712600">
    <property type="component" value="Unassembled WGS sequence"/>
</dbReference>
<reference evidence="2" key="1">
    <citation type="submission" date="2019-12" db="EMBL/GenBank/DDBJ databases">
        <title>Genome sequencing and annotation of Brassica cretica.</title>
        <authorList>
            <person name="Studholme D.J."/>
            <person name="Sarris P."/>
        </authorList>
    </citation>
    <scope>NUCLEOTIDE SEQUENCE</scope>
    <source>
        <strain evidence="2">PFS-109/04</strain>
        <tissue evidence="2">Leaf</tissue>
    </source>
</reference>
<dbReference type="EMBL" id="QGKX02000996">
    <property type="protein sequence ID" value="KAF3555293.1"/>
    <property type="molecule type" value="Genomic_DNA"/>
</dbReference>
<proteinExistence type="predicted"/>
<dbReference type="InterPro" id="IPR057499">
    <property type="entry name" value="Kelch_FKB95"/>
</dbReference>
<feature type="domain" description="FKB95-like N-terminal Kelch" evidence="1">
    <location>
        <begin position="1"/>
        <end position="90"/>
    </location>
</feature>
<dbReference type="Gene3D" id="2.120.10.80">
    <property type="entry name" value="Kelch-type beta propeller"/>
    <property type="match status" value="1"/>
</dbReference>
<dbReference type="InterPro" id="IPR050354">
    <property type="entry name" value="F-box/kelch-repeat_ARATH"/>
</dbReference>
<sequence>MPREGGFVAVGSRIYVFGRFKSVPQNAICIDCRYQTVHLLPSMNVTMSVSVADIIDGKIYVTGYCNNPTKMVMTVFDTETEMWELKKTTPETMSNMAVFNTETQMWEPKTTPETMIGYLWPGECVVMASKMYMRDHINSFVYIYEPKESKWETDKMLNKFKWKDACVVDDVLYYYDSVSAVLSAYDPKESSWLVVNGLKELLAEARYSVWYYTGRYGGKLAMFFQKTGKTKVIRCAKISLERRHQGKKIWGKVEWCDDVLVGGDFYVKKSLDAIV</sequence>
<gene>
    <name evidence="2" type="ORF">F2Q69_00011309</name>
</gene>
<dbReference type="PANTHER" id="PTHR24414">
    <property type="entry name" value="F-BOX/KELCH-REPEAT PROTEIN SKIP4"/>
    <property type="match status" value="1"/>
</dbReference>
<evidence type="ECO:0000259" key="1">
    <source>
        <dbReference type="Pfam" id="PF25210"/>
    </source>
</evidence>
<dbReference type="PANTHER" id="PTHR24414:SF151">
    <property type="entry name" value="F-BOX DOMAIN-CONTAINING PROTEIN"/>
    <property type="match status" value="1"/>
</dbReference>
<comment type="caution">
    <text evidence="2">The sequence shown here is derived from an EMBL/GenBank/DDBJ whole genome shotgun (WGS) entry which is preliminary data.</text>
</comment>
<accession>A0A8S9QS21</accession>
<dbReference type="InterPro" id="IPR015915">
    <property type="entry name" value="Kelch-typ_b-propeller"/>
</dbReference>
<organism evidence="2 3">
    <name type="scientific">Brassica cretica</name>
    <name type="common">Mustard</name>
    <dbReference type="NCBI Taxonomy" id="69181"/>
    <lineage>
        <taxon>Eukaryota</taxon>
        <taxon>Viridiplantae</taxon>
        <taxon>Streptophyta</taxon>
        <taxon>Embryophyta</taxon>
        <taxon>Tracheophyta</taxon>
        <taxon>Spermatophyta</taxon>
        <taxon>Magnoliopsida</taxon>
        <taxon>eudicotyledons</taxon>
        <taxon>Gunneridae</taxon>
        <taxon>Pentapetalae</taxon>
        <taxon>rosids</taxon>
        <taxon>malvids</taxon>
        <taxon>Brassicales</taxon>
        <taxon>Brassicaceae</taxon>
        <taxon>Brassiceae</taxon>
        <taxon>Brassica</taxon>
    </lineage>
</organism>
<feature type="domain" description="FKB95-like N-terminal Kelch" evidence="1">
    <location>
        <begin position="93"/>
        <end position="260"/>
    </location>
</feature>
<protein>
    <recommendedName>
        <fullName evidence="1">FKB95-like N-terminal Kelch domain-containing protein</fullName>
    </recommendedName>
</protein>
<name>A0A8S9QS21_BRACR</name>
<evidence type="ECO:0000313" key="2">
    <source>
        <dbReference type="EMBL" id="KAF3555293.1"/>
    </source>
</evidence>
<evidence type="ECO:0000313" key="3">
    <source>
        <dbReference type="Proteomes" id="UP000712600"/>
    </source>
</evidence>
<dbReference type="AlphaFoldDB" id="A0A8S9QS21"/>
<dbReference type="SUPFAM" id="SSF117281">
    <property type="entry name" value="Kelch motif"/>
    <property type="match status" value="1"/>
</dbReference>
<dbReference type="Pfam" id="PF25210">
    <property type="entry name" value="Kelch_FKB95"/>
    <property type="match status" value="2"/>
</dbReference>